<evidence type="ECO:0000256" key="6">
    <source>
        <dbReference type="ARBA" id="ARBA00022989"/>
    </source>
</evidence>
<dbReference type="SMART" id="SM01091">
    <property type="entry name" value="CorC_HlyC"/>
    <property type="match status" value="1"/>
</dbReference>
<evidence type="ECO:0000259" key="12">
    <source>
        <dbReference type="PROSITE" id="PS51371"/>
    </source>
</evidence>
<sequence>MGFAYLLMLGSLPLLLVCSAFFSGSETALFSLSPHQRLRFARSGTLASEAITKLLAETRGLLITLLLSNMTINVLFFVTSSVLLIHLGREGLLGPVLLGLATLAPLLGIILLGEVLPKLVAARLPMTWARVVALPLYLVHRLLAPVRVGASVAIITPLARLIAPPDKPPALSPEELESLLNLSQRQGVIDSDEEQLLRQVLELNQLKVRDLMVPRVDIEAFDLANDPSEMVELIARTKLRHLPVYRDSLDEIVGMVYARQVLLHRPTTREALEKYIRQVKFVPEQQRADQLLLELRKTGTTFAIVVDEYGGTAGLVTIEDVVEHMVGDLPGEFEPAGEPEVEHVSPGVWRVDAQLSVHDWADVFGHNPAVAGLAELEAVRTVGGLVMARLGRVPQVGDRTTLGNVQITVERMAGRRVDTVLIELQSAGRPPQPSDKEPTP</sequence>
<evidence type="ECO:0000256" key="10">
    <source>
        <dbReference type="PROSITE-ProRule" id="PRU01193"/>
    </source>
</evidence>
<proteinExistence type="inferred from homology"/>
<dbReference type="PANTHER" id="PTHR22777:SF32">
    <property type="entry name" value="UPF0053 INNER MEMBRANE PROTEIN YFJD"/>
    <property type="match status" value="1"/>
</dbReference>
<accession>A0ABV4U6U0</accession>
<dbReference type="Proteomes" id="UP001575105">
    <property type="component" value="Unassembled WGS sequence"/>
</dbReference>
<dbReference type="SUPFAM" id="SSF56176">
    <property type="entry name" value="FAD-binding/transporter-associated domain-like"/>
    <property type="match status" value="1"/>
</dbReference>
<dbReference type="Gene3D" id="3.10.580.10">
    <property type="entry name" value="CBS-domain"/>
    <property type="match status" value="1"/>
</dbReference>
<keyword evidence="6 10" id="KW-1133">Transmembrane helix</keyword>
<dbReference type="InterPro" id="IPR005170">
    <property type="entry name" value="Transptr-assoc_dom"/>
</dbReference>
<dbReference type="EMBL" id="JBGUBD010000008">
    <property type="protein sequence ID" value="MFA9479300.1"/>
    <property type="molecule type" value="Genomic_DNA"/>
</dbReference>
<feature type="domain" description="CBS" evidence="12">
    <location>
        <begin position="275"/>
        <end position="331"/>
    </location>
</feature>
<dbReference type="InterPro" id="IPR016169">
    <property type="entry name" value="FAD-bd_PCMH_sub2"/>
</dbReference>
<dbReference type="InterPro" id="IPR036318">
    <property type="entry name" value="FAD-bd_PCMH-like_sf"/>
</dbReference>
<evidence type="ECO:0000256" key="8">
    <source>
        <dbReference type="ARBA" id="ARBA00023136"/>
    </source>
</evidence>
<comment type="subcellular location">
    <subcellularLocation>
        <location evidence="1">Cell membrane</location>
        <topology evidence="1">Multi-pass membrane protein</topology>
    </subcellularLocation>
</comment>
<evidence type="ECO:0000256" key="1">
    <source>
        <dbReference type="ARBA" id="ARBA00004651"/>
    </source>
</evidence>
<comment type="caution">
    <text evidence="14">The sequence shown here is derived from an EMBL/GenBank/DDBJ whole genome shotgun (WGS) entry which is preliminary data.</text>
</comment>
<dbReference type="Pfam" id="PF00571">
    <property type="entry name" value="CBS"/>
    <property type="match status" value="1"/>
</dbReference>
<dbReference type="Pfam" id="PF01595">
    <property type="entry name" value="CNNM"/>
    <property type="match status" value="1"/>
</dbReference>
<evidence type="ECO:0000313" key="14">
    <source>
        <dbReference type="EMBL" id="MFA9479300.1"/>
    </source>
</evidence>
<evidence type="ECO:0000256" key="3">
    <source>
        <dbReference type="ARBA" id="ARBA00022475"/>
    </source>
</evidence>
<dbReference type="CDD" id="cd04590">
    <property type="entry name" value="CBS_pair_CorC_HlyC_assoc"/>
    <property type="match status" value="1"/>
</dbReference>
<comment type="similarity">
    <text evidence="2">Belongs to the UPF0053 family.</text>
</comment>
<gene>
    <name evidence="14" type="ORF">ACERK3_13495</name>
</gene>
<dbReference type="Pfam" id="PF03471">
    <property type="entry name" value="CorC_HlyC"/>
    <property type="match status" value="1"/>
</dbReference>
<keyword evidence="5" id="KW-0677">Repeat</keyword>
<keyword evidence="3" id="KW-1003">Cell membrane</keyword>
<protein>
    <submittedName>
        <fullName evidence="14">Hemolysin family protein</fullName>
    </submittedName>
</protein>
<evidence type="ECO:0000256" key="2">
    <source>
        <dbReference type="ARBA" id="ARBA00006337"/>
    </source>
</evidence>
<evidence type="ECO:0000313" key="15">
    <source>
        <dbReference type="Proteomes" id="UP001575105"/>
    </source>
</evidence>
<dbReference type="InterPro" id="IPR046342">
    <property type="entry name" value="CBS_dom_sf"/>
</dbReference>
<evidence type="ECO:0000256" key="5">
    <source>
        <dbReference type="ARBA" id="ARBA00022737"/>
    </source>
</evidence>
<dbReference type="PANTHER" id="PTHR22777">
    <property type="entry name" value="HEMOLYSIN-RELATED"/>
    <property type="match status" value="1"/>
</dbReference>
<dbReference type="SUPFAM" id="SSF54631">
    <property type="entry name" value="CBS-domain pair"/>
    <property type="match status" value="1"/>
</dbReference>
<dbReference type="PROSITE" id="PS51846">
    <property type="entry name" value="CNNM"/>
    <property type="match status" value="1"/>
</dbReference>
<dbReference type="InterPro" id="IPR002550">
    <property type="entry name" value="CNNM"/>
</dbReference>
<keyword evidence="8 10" id="KW-0472">Membrane</keyword>
<evidence type="ECO:0000259" key="13">
    <source>
        <dbReference type="PROSITE" id="PS51846"/>
    </source>
</evidence>
<keyword evidence="7 9" id="KW-0129">CBS domain</keyword>
<evidence type="ECO:0000256" key="4">
    <source>
        <dbReference type="ARBA" id="ARBA00022692"/>
    </source>
</evidence>
<evidence type="ECO:0000256" key="11">
    <source>
        <dbReference type="SAM" id="Phobius"/>
    </source>
</evidence>
<evidence type="ECO:0000256" key="7">
    <source>
        <dbReference type="ARBA" id="ARBA00023122"/>
    </source>
</evidence>
<dbReference type="InterPro" id="IPR000644">
    <property type="entry name" value="CBS_dom"/>
</dbReference>
<dbReference type="Gene3D" id="3.30.465.10">
    <property type="match status" value="1"/>
</dbReference>
<organism evidence="14 15">
    <name type="scientific">Natronomicrosphaera hydrolytica</name>
    <dbReference type="NCBI Taxonomy" id="3242702"/>
    <lineage>
        <taxon>Bacteria</taxon>
        <taxon>Pseudomonadati</taxon>
        <taxon>Planctomycetota</taxon>
        <taxon>Phycisphaerae</taxon>
        <taxon>Phycisphaerales</taxon>
        <taxon>Phycisphaeraceae</taxon>
        <taxon>Natronomicrosphaera</taxon>
    </lineage>
</organism>
<keyword evidence="4 10" id="KW-0812">Transmembrane</keyword>
<feature type="transmembrane region" description="Helical" evidence="11">
    <location>
        <begin position="92"/>
        <end position="113"/>
    </location>
</feature>
<dbReference type="PROSITE" id="PS51371">
    <property type="entry name" value="CBS"/>
    <property type="match status" value="1"/>
</dbReference>
<reference evidence="14 15" key="1">
    <citation type="submission" date="2024-08" db="EMBL/GenBank/DDBJ databases">
        <title>Whole-genome sequencing of halo(alkali)philic microorganisms from hypersaline lakes.</title>
        <authorList>
            <person name="Sorokin D.Y."/>
            <person name="Merkel A.Y."/>
            <person name="Messina E."/>
            <person name="Yakimov M."/>
        </authorList>
    </citation>
    <scope>NUCLEOTIDE SEQUENCE [LARGE SCALE GENOMIC DNA]</scope>
    <source>
        <strain evidence="14 15">AB-hyl4</strain>
    </source>
</reference>
<dbReference type="RefSeq" id="WP_425346227.1">
    <property type="nucleotide sequence ID" value="NZ_JBGUBD010000008.1"/>
</dbReference>
<evidence type="ECO:0000256" key="9">
    <source>
        <dbReference type="PROSITE-ProRule" id="PRU00703"/>
    </source>
</evidence>
<feature type="transmembrane region" description="Helical" evidence="11">
    <location>
        <begin position="61"/>
        <end position="85"/>
    </location>
</feature>
<feature type="domain" description="CNNM transmembrane" evidence="13">
    <location>
        <begin position="1"/>
        <end position="193"/>
    </location>
</feature>
<keyword evidence="15" id="KW-1185">Reference proteome</keyword>
<name>A0ABV4U6U0_9BACT</name>
<dbReference type="InterPro" id="IPR044751">
    <property type="entry name" value="Ion_transp-like_CBS"/>
</dbReference>